<dbReference type="PANTHER" id="PTHR12428:SF65">
    <property type="entry name" value="CYTOCHROME C OXIDASE ASSEMBLY PROTEIN COX18, MITOCHONDRIAL"/>
    <property type="match status" value="1"/>
</dbReference>
<dbReference type="PANTHER" id="PTHR12428">
    <property type="entry name" value="OXA1"/>
    <property type="match status" value="1"/>
</dbReference>
<proteinExistence type="inferred from homology"/>
<organism evidence="15 16">
    <name type="scientific">Nocardioides oleivorans</name>
    <dbReference type="NCBI Taxonomy" id="273676"/>
    <lineage>
        <taxon>Bacteria</taxon>
        <taxon>Bacillati</taxon>
        <taxon>Actinomycetota</taxon>
        <taxon>Actinomycetes</taxon>
        <taxon>Propionibacteriales</taxon>
        <taxon>Nocardioidaceae</taxon>
        <taxon>Nocardioides</taxon>
    </lineage>
</organism>
<dbReference type="RefSeq" id="WP_129398133.1">
    <property type="nucleotide sequence ID" value="NZ_SDWT01000001.1"/>
</dbReference>
<dbReference type="InterPro" id="IPR028055">
    <property type="entry name" value="YidC/Oxa/ALB_C"/>
</dbReference>
<sequence>MSLLDPFSRALAAVLAATHDGLSALGLPADSALTWLLCIGAVVVLVRTALLPFTVHGVRQAHAASRARPHLREIADRYRGRTDADSVRQMIAERRAVSAEHGVSRLGCLPLLVQLPVWLTLYHLISDVARGSAVGAMGPALVASLGAASLLGVSLAGTGYLGGGPAHLAVVLGLALTAAALSYATQKFFVAPNTVLDGMPEAVATAHRLMPTLSAVGLVVAGGVVPVALLGYWVLSSTWTLAQSAVVMRWFPTPGTEAARRPA</sequence>
<comment type="similarity">
    <text evidence="2">Belongs to the OXA1/ALB3/YidC family. Type 1 subfamily.</text>
</comment>
<feature type="transmembrane region" description="Helical" evidence="13">
    <location>
        <begin position="168"/>
        <end position="189"/>
    </location>
</feature>
<accession>A0A4Q2RVE9</accession>
<comment type="subunit">
    <text evidence="8">Interacts with the Sec translocase complex via SecD. Specifically interacts with transmembrane segments of nascent integral membrane proteins during membrane integration.</text>
</comment>
<dbReference type="NCBIfam" id="TIGR03592">
    <property type="entry name" value="yidC_oxa1_cterm"/>
    <property type="match status" value="1"/>
</dbReference>
<keyword evidence="4 12" id="KW-0812">Transmembrane</keyword>
<dbReference type="Proteomes" id="UP000294071">
    <property type="component" value="Unassembled WGS sequence"/>
</dbReference>
<evidence type="ECO:0000256" key="10">
    <source>
        <dbReference type="ARBA" id="ARBA00033245"/>
    </source>
</evidence>
<protein>
    <recommendedName>
        <fullName evidence="3">Membrane protein insertase YidC</fullName>
    </recommendedName>
    <alternativeName>
        <fullName evidence="11">Foldase YidC</fullName>
    </alternativeName>
    <alternativeName>
        <fullName evidence="10">Membrane integrase YidC</fullName>
    </alternativeName>
    <alternativeName>
        <fullName evidence="9">Membrane protein YidC</fullName>
    </alternativeName>
</protein>
<evidence type="ECO:0000256" key="3">
    <source>
        <dbReference type="ARBA" id="ARBA00015325"/>
    </source>
</evidence>
<dbReference type="Pfam" id="PF02096">
    <property type="entry name" value="60KD_IMP"/>
    <property type="match status" value="1"/>
</dbReference>
<evidence type="ECO:0000256" key="7">
    <source>
        <dbReference type="ARBA" id="ARBA00025034"/>
    </source>
</evidence>
<evidence type="ECO:0000256" key="6">
    <source>
        <dbReference type="ARBA" id="ARBA00023136"/>
    </source>
</evidence>
<evidence type="ECO:0000256" key="9">
    <source>
        <dbReference type="ARBA" id="ARBA00031538"/>
    </source>
</evidence>
<comment type="function">
    <text evidence="7">Required for the insertion and/or proper folding and/or complex formation of integral membrane proteins into the membrane. Involved in integration of membrane proteins that insert both dependently and independently of the Sec translocase complex, as well as at least some lipoproteins. Aids folding of multispanning membrane proteins.</text>
</comment>
<feature type="transmembrane region" description="Helical" evidence="13">
    <location>
        <begin position="103"/>
        <end position="125"/>
    </location>
</feature>
<feature type="domain" description="Membrane insertase YidC/Oxa/ALB C-terminal" evidence="14">
    <location>
        <begin position="35"/>
        <end position="249"/>
    </location>
</feature>
<evidence type="ECO:0000256" key="11">
    <source>
        <dbReference type="ARBA" id="ARBA00033342"/>
    </source>
</evidence>
<feature type="transmembrane region" description="Helical" evidence="13">
    <location>
        <begin position="33"/>
        <end position="58"/>
    </location>
</feature>
<comment type="subcellular location">
    <subcellularLocation>
        <location evidence="1 12">Membrane</location>
        <topology evidence="1 12">Multi-pass membrane protein</topology>
    </subcellularLocation>
</comment>
<keyword evidence="16" id="KW-1185">Reference proteome</keyword>
<evidence type="ECO:0000259" key="14">
    <source>
        <dbReference type="Pfam" id="PF02096"/>
    </source>
</evidence>
<evidence type="ECO:0000313" key="15">
    <source>
        <dbReference type="EMBL" id="RYB93150.1"/>
    </source>
</evidence>
<evidence type="ECO:0000256" key="2">
    <source>
        <dbReference type="ARBA" id="ARBA00010527"/>
    </source>
</evidence>
<feature type="transmembrane region" description="Helical" evidence="13">
    <location>
        <begin position="137"/>
        <end position="161"/>
    </location>
</feature>
<comment type="caution">
    <text evidence="15">The sequence shown here is derived from an EMBL/GenBank/DDBJ whole genome shotgun (WGS) entry which is preliminary data.</text>
</comment>
<evidence type="ECO:0000256" key="5">
    <source>
        <dbReference type="ARBA" id="ARBA00022989"/>
    </source>
</evidence>
<evidence type="ECO:0000256" key="4">
    <source>
        <dbReference type="ARBA" id="ARBA00022692"/>
    </source>
</evidence>
<dbReference type="InterPro" id="IPR001708">
    <property type="entry name" value="YidC/ALB3/OXA1/COX18"/>
</dbReference>
<keyword evidence="6 13" id="KW-0472">Membrane</keyword>
<evidence type="ECO:0000256" key="8">
    <source>
        <dbReference type="ARBA" id="ARBA00026028"/>
    </source>
</evidence>
<name>A0A4Q2RVE9_9ACTN</name>
<dbReference type="AlphaFoldDB" id="A0A4Q2RVE9"/>
<evidence type="ECO:0000313" key="16">
    <source>
        <dbReference type="Proteomes" id="UP000294071"/>
    </source>
</evidence>
<evidence type="ECO:0000256" key="13">
    <source>
        <dbReference type="SAM" id="Phobius"/>
    </source>
</evidence>
<evidence type="ECO:0000256" key="12">
    <source>
        <dbReference type="RuleBase" id="RU003945"/>
    </source>
</evidence>
<dbReference type="EMBL" id="SDWT01000001">
    <property type="protein sequence ID" value="RYB93150.1"/>
    <property type="molecule type" value="Genomic_DNA"/>
</dbReference>
<gene>
    <name evidence="15" type="primary">yidC</name>
    <name evidence="15" type="ORF">EUA93_01540</name>
</gene>
<dbReference type="GO" id="GO:0005886">
    <property type="term" value="C:plasma membrane"/>
    <property type="evidence" value="ECO:0007669"/>
    <property type="project" value="TreeGrafter"/>
</dbReference>
<dbReference type="OrthoDB" id="3771955at2"/>
<dbReference type="GO" id="GO:0032977">
    <property type="term" value="F:membrane insertase activity"/>
    <property type="evidence" value="ECO:0007669"/>
    <property type="project" value="InterPro"/>
</dbReference>
<dbReference type="GO" id="GO:0051205">
    <property type="term" value="P:protein insertion into membrane"/>
    <property type="evidence" value="ECO:0007669"/>
    <property type="project" value="TreeGrafter"/>
</dbReference>
<keyword evidence="5 13" id="KW-1133">Transmembrane helix</keyword>
<reference evidence="15 16" key="1">
    <citation type="submission" date="2019-01" db="EMBL/GenBank/DDBJ databases">
        <title>Novel species of Nocardioides.</title>
        <authorList>
            <person name="Liu Q."/>
            <person name="Xin Y.-H."/>
        </authorList>
    </citation>
    <scope>NUCLEOTIDE SEQUENCE [LARGE SCALE GENOMIC DNA]</scope>
    <source>
        <strain evidence="15 16">CGMCC 4.6882</strain>
    </source>
</reference>
<feature type="transmembrane region" description="Helical" evidence="13">
    <location>
        <begin position="209"/>
        <end position="235"/>
    </location>
</feature>
<evidence type="ECO:0000256" key="1">
    <source>
        <dbReference type="ARBA" id="ARBA00004141"/>
    </source>
</evidence>